<dbReference type="Gene3D" id="3.40.50.1820">
    <property type="entry name" value="alpha/beta hydrolase"/>
    <property type="match status" value="1"/>
</dbReference>
<evidence type="ECO:0000313" key="4">
    <source>
        <dbReference type="Proteomes" id="UP000064189"/>
    </source>
</evidence>
<dbReference type="Pfam" id="PF00561">
    <property type="entry name" value="Abhydrolase_1"/>
    <property type="match status" value="1"/>
</dbReference>
<accession>A0A125QQZ9</accession>
<reference evidence="3 4" key="1">
    <citation type="submission" date="2015-11" db="EMBL/GenBank/DDBJ databases">
        <title>Genome Sequence of Bacillus simplex strain VanAntwerpen2.</title>
        <authorList>
            <person name="Couger M.B."/>
        </authorList>
    </citation>
    <scope>NUCLEOTIDE SEQUENCE [LARGE SCALE GENOMIC DNA]</scope>
    <source>
        <strain evidence="3 4">VanAntwerpen02</strain>
    </source>
</reference>
<evidence type="ECO:0000313" key="3">
    <source>
        <dbReference type="EMBL" id="KWW11298.1"/>
    </source>
</evidence>
<keyword evidence="1" id="KW-0378">Hydrolase</keyword>
<dbReference type="AlphaFoldDB" id="A0A125QQZ9"/>
<dbReference type="Proteomes" id="UP000064189">
    <property type="component" value="Unassembled WGS sequence"/>
</dbReference>
<evidence type="ECO:0000259" key="2">
    <source>
        <dbReference type="Pfam" id="PF00561"/>
    </source>
</evidence>
<protein>
    <recommendedName>
        <fullName evidence="2">AB hydrolase-1 domain-containing protein</fullName>
    </recommendedName>
</protein>
<dbReference type="PANTHER" id="PTHR43798:SF31">
    <property type="entry name" value="AB HYDROLASE SUPERFAMILY PROTEIN YCLE"/>
    <property type="match status" value="1"/>
</dbReference>
<dbReference type="InterPro" id="IPR029058">
    <property type="entry name" value="AB_hydrolase_fold"/>
</dbReference>
<gene>
    <name evidence="3" type="ORF">AS888_01840</name>
</gene>
<keyword evidence="4" id="KW-1185">Reference proteome</keyword>
<dbReference type="GO" id="GO:0016787">
    <property type="term" value="F:hydrolase activity"/>
    <property type="evidence" value="ECO:0007669"/>
    <property type="project" value="UniProtKB-KW"/>
</dbReference>
<dbReference type="PANTHER" id="PTHR43798">
    <property type="entry name" value="MONOACYLGLYCEROL LIPASE"/>
    <property type="match status" value="1"/>
</dbReference>
<proteinExistence type="predicted"/>
<name>A0A125QQZ9_9BACI</name>
<sequence length="254" mass="27993">MAESSKLSYIDTGKGTKTLLFIHGFCGSREYWNDIVSKLKDDFRIVAVDLRGHGESEPIAASFSIDDMANDIALVLENLEIDQVYMFGHSLGGYITLAFAERFPGKLSGFSLVHSTALPDDAAGKEGRLKSIETIEAKGVPAFIDGLVPKLFAHSEDPRIEQTKEIGYKTSESGAIGSLHAMRNRVDRNHVLKETKLPVLLVAGEQDKVITPEKTFSVKGSHIQEMTLEGSGHMGMLETPRRLAEEIRRFVESN</sequence>
<organism evidence="3 4">
    <name type="scientific">Peribacillus simplex</name>
    <dbReference type="NCBI Taxonomy" id="1478"/>
    <lineage>
        <taxon>Bacteria</taxon>
        <taxon>Bacillati</taxon>
        <taxon>Bacillota</taxon>
        <taxon>Bacilli</taxon>
        <taxon>Bacillales</taxon>
        <taxon>Bacillaceae</taxon>
        <taxon>Peribacillus</taxon>
    </lineage>
</organism>
<dbReference type="InterPro" id="IPR000073">
    <property type="entry name" value="AB_hydrolase_1"/>
</dbReference>
<comment type="caution">
    <text evidence="3">The sequence shown here is derived from an EMBL/GenBank/DDBJ whole genome shotgun (WGS) entry which is preliminary data.</text>
</comment>
<dbReference type="InterPro" id="IPR050266">
    <property type="entry name" value="AB_hydrolase_sf"/>
</dbReference>
<feature type="domain" description="AB hydrolase-1" evidence="2">
    <location>
        <begin position="18"/>
        <end position="115"/>
    </location>
</feature>
<dbReference type="EMBL" id="LNNH01000055">
    <property type="protein sequence ID" value="KWW11298.1"/>
    <property type="molecule type" value="Genomic_DNA"/>
</dbReference>
<dbReference type="RefSeq" id="WP_061144239.1">
    <property type="nucleotide sequence ID" value="NZ_LNNH01000055.1"/>
</dbReference>
<dbReference type="GO" id="GO:0016020">
    <property type="term" value="C:membrane"/>
    <property type="evidence" value="ECO:0007669"/>
    <property type="project" value="TreeGrafter"/>
</dbReference>
<evidence type="ECO:0000256" key="1">
    <source>
        <dbReference type="ARBA" id="ARBA00022801"/>
    </source>
</evidence>
<dbReference type="SUPFAM" id="SSF53474">
    <property type="entry name" value="alpha/beta-Hydrolases"/>
    <property type="match status" value="1"/>
</dbReference>
<dbReference type="PRINTS" id="PR00111">
    <property type="entry name" value="ABHYDROLASE"/>
</dbReference>